<accession>A0A329SE39</accession>
<dbReference type="OrthoDB" id="10333201at2759"/>
<organism evidence="2 3">
    <name type="scientific">Phytophthora cactorum</name>
    <dbReference type="NCBI Taxonomy" id="29920"/>
    <lineage>
        <taxon>Eukaryota</taxon>
        <taxon>Sar</taxon>
        <taxon>Stramenopiles</taxon>
        <taxon>Oomycota</taxon>
        <taxon>Peronosporomycetes</taxon>
        <taxon>Peronosporales</taxon>
        <taxon>Peronosporaceae</taxon>
        <taxon>Phytophthora</taxon>
    </lineage>
</organism>
<dbReference type="AlphaFoldDB" id="A0A329SE39"/>
<name>A0A329SE39_9STRA</name>
<dbReference type="Proteomes" id="UP000251314">
    <property type="component" value="Unassembled WGS sequence"/>
</dbReference>
<evidence type="ECO:0000313" key="2">
    <source>
        <dbReference type="EMBL" id="RAW35054.1"/>
    </source>
</evidence>
<comment type="caution">
    <text evidence="2">The sequence shown here is derived from an EMBL/GenBank/DDBJ whole genome shotgun (WGS) entry which is preliminary data.</text>
</comment>
<reference evidence="1" key="2">
    <citation type="submission" date="2021-01" db="EMBL/GenBank/DDBJ databases">
        <title>Phytophthora aleatoria, a newly-described species from Pinus radiata is distinct from Phytophthora cactorum isolates based on comparative genomics.</title>
        <authorList>
            <person name="Mcdougal R."/>
            <person name="Panda P."/>
            <person name="Williams N."/>
            <person name="Studholme D.J."/>
        </authorList>
    </citation>
    <scope>NUCLEOTIDE SEQUENCE</scope>
    <source>
        <strain evidence="1">NZFS 3830</strain>
    </source>
</reference>
<reference evidence="2 3" key="1">
    <citation type="submission" date="2018-01" db="EMBL/GenBank/DDBJ databases">
        <title>Draft genome of the strawberry crown rot pathogen Phytophthora cactorum.</title>
        <authorList>
            <person name="Armitage A.D."/>
            <person name="Lysoe E."/>
            <person name="Nellist C.F."/>
            <person name="Harrison R.J."/>
            <person name="Brurberg M.B."/>
        </authorList>
    </citation>
    <scope>NUCLEOTIDE SEQUENCE [LARGE SCALE GENOMIC DNA]</scope>
    <source>
        <strain evidence="2 3">10300</strain>
    </source>
</reference>
<dbReference type="EMBL" id="MJFZ01000181">
    <property type="protein sequence ID" value="RAW35054.1"/>
    <property type="molecule type" value="Genomic_DNA"/>
</dbReference>
<dbReference type="VEuPathDB" id="FungiDB:PC110_g8661"/>
<evidence type="ECO:0000313" key="1">
    <source>
        <dbReference type="EMBL" id="KAG6944325.1"/>
    </source>
</evidence>
<evidence type="ECO:0000313" key="3">
    <source>
        <dbReference type="Proteomes" id="UP000251314"/>
    </source>
</evidence>
<sequence>MPRCAANLFHLTLSSLLSRSFLSLVLYVCCNLLPHHLPIRLPLFCVAADVPLYSILERVHPINISFLYVCNTLFLYPWHTLPTSLPLYCGIDSDASTS</sequence>
<proteinExistence type="predicted"/>
<keyword evidence="3" id="KW-1185">Reference proteome</keyword>
<protein>
    <submittedName>
        <fullName evidence="2">Uncharacterized protein</fullName>
    </submittedName>
</protein>
<dbReference type="EMBL" id="JAENGZ010002260">
    <property type="protein sequence ID" value="KAG6944325.1"/>
    <property type="molecule type" value="Genomic_DNA"/>
</dbReference>
<dbReference type="Proteomes" id="UP000688947">
    <property type="component" value="Unassembled WGS sequence"/>
</dbReference>
<gene>
    <name evidence="1" type="ORF">JG687_00017929</name>
    <name evidence="2" type="ORF">PC110_g8661</name>
</gene>